<keyword evidence="2" id="KW-0560">Oxidoreductase</keyword>
<evidence type="ECO:0000313" key="5">
    <source>
        <dbReference type="EMBL" id="GHD30113.1"/>
    </source>
</evidence>
<dbReference type="Proteomes" id="UP000654947">
    <property type="component" value="Unassembled WGS sequence"/>
</dbReference>
<keyword evidence="6" id="KW-1185">Reference proteome</keyword>
<dbReference type="SUPFAM" id="SSF54665">
    <property type="entry name" value="CO dehydrogenase molybdoprotein N-domain-like"/>
    <property type="match status" value="1"/>
</dbReference>
<sequence length="691" mass="72497">MTDTTTHLGADSARVEGPAKVTGRARYASEYPLSGMAYVYPVGAPVARGKVRAIDAAEAEAVPGVLGVLWHGNAPRLEEAEPGGLSLAAELQVLQSDEVLYHGHMVAAVVAETTEAARHAAGLLRTDIDRSPHDAAFFRDRDDFYTPEDSDEHRGDPDAQIAGAHAVVDEVYGTAMQHNNPMEPHSTIAEWGAGGLTLHESTQGPHVVRETLAPMVGLEPDQVRVIAPFVGGGFGSKGPLHAPTIVAVLAARAFPGRPMKLLLPRQRMFDQVGYRSPTSMRVRLTAGADGVLTGISADAAVQSSRVAEFIETAAAPARMMYAAPHRRSTHSAVTLDAAPPTWMRAPGECPGMFGPEVAMDELACTLGIDPIELRVRNEPDRDPSSGLPYSSRNLVACLREGARRFGWADHDHAPGARHDGEWLVGAGVASSTYPAMLMPGSSAVVRHLGEGRYEVGIGAADIGTGAETALGLIAAEALEVPADRVRMRIGDTEQPTATVAGGSTGTVSWGAAITAAAQEFRKRHGSAPGTGAEATGDAAPPEGGDAYSSHGFGAQFAEVHVHAHTGEVRVPRLLGVWAVGRVISARTAHSQFLGGMVMGLSMALHESSEVDPRTGHVVNRDLADYHIAANADIGDVQAHWIDEHDPYVNALGAKGIGEIGIVGTAAAIANAAHHATGVRVRDLPLTPDRFV</sequence>
<dbReference type="Gene3D" id="3.30.365.10">
    <property type="entry name" value="Aldehyde oxidase/xanthine dehydrogenase, molybdopterin binding domain"/>
    <property type="match status" value="5"/>
</dbReference>
<feature type="region of interest" description="Disordered" evidence="3">
    <location>
        <begin position="520"/>
        <end position="546"/>
    </location>
</feature>
<dbReference type="SUPFAM" id="SSF56003">
    <property type="entry name" value="Molybdenum cofactor-binding domain"/>
    <property type="match status" value="1"/>
</dbReference>
<proteinExistence type="predicted"/>
<dbReference type="Pfam" id="PF20256">
    <property type="entry name" value="MoCoBD_2"/>
    <property type="match status" value="2"/>
</dbReference>
<dbReference type="RefSeq" id="WP_193518225.1">
    <property type="nucleotide sequence ID" value="NZ_BMXL01000017.1"/>
</dbReference>
<dbReference type="EMBL" id="BMXL01000017">
    <property type="protein sequence ID" value="GHD30113.1"/>
    <property type="molecule type" value="Genomic_DNA"/>
</dbReference>
<dbReference type="InterPro" id="IPR008274">
    <property type="entry name" value="AldOxase/xan_DH_MoCoBD1"/>
</dbReference>
<evidence type="ECO:0000256" key="3">
    <source>
        <dbReference type="SAM" id="MobiDB-lite"/>
    </source>
</evidence>
<dbReference type="Pfam" id="PF01315">
    <property type="entry name" value="Ald_Xan_dh_C"/>
    <property type="match status" value="1"/>
</dbReference>
<evidence type="ECO:0000256" key="2">
    <source>
        <dbReference type="ARBA" id="ARBA00023002"/>
    </source>
</evidence>
<evidence type="ECO:0000259" key="4">
    <source>
        <dbReference type="SMART" id="SM01008"/>
    </source>
</evidence>
<dbReference type="PANTHER" id="PTHR11908:SF132">
    <property type="entry name" value="ALDEHYDE OXIDASE 1-RELATED"/>
    <property type="match status" value="1"/>
</dbReference>
<dbReference type="AlphaFoldDB" id="A0A919CJB2"/>
<dbReference type="InterPro" id="IPR016208">
    <property type="entry name" value="Ald_Oxase/xanthine_DH-like"/>
</dbReference>
<organism evidence="5 6">
    <name type="scientific">Nocardiopsis kunsanensis</name>
    <dbReference type="NCBI Taxonomy" id="141693"/>
    <lineage>
        <taxon>Bacteria</taxon>
        <taxon>Bacillati</taxon>
        <taxon>Actinomycetota</taxon>
        <taxon>Actinomycetes</taxon>
        <taxon>Streptosporangiales</taxon>
        <taxon>Nocardiopsidaceae</taxon>
        <taxon>Nocardiopsis</taxon>
    </lineage>
</organism>
<dbReference type="InterPro" id="IPR046867">
    <property type="entry name" value="AldOxase/xan_DH_MoCoBD2"/>
</dbReference>
<dbReference type="InterPro" id="IPR037165">
    <property type="entry name" value="AldOxase/xan_DH_Mopterin-bd_sf"/>
</dbReference>
<accession>A0A919CJB2</accession>
<keyword evidence="1" id="KW-0500">Molybdenum</keyword>
<feature type="domain" description="Aldehyde oxidase/xanthine dehydrogenase a/b hammerhead" evidence="4">
    <location>
        <begin position="22"/>
        <end position="132"/>
    </location>
</feature>
<evidence type="ECO:0000256" key="1">
    <source>
        <dbReference type="ARBA" id="ARBA00022505"/>
    </source>
</evidence>
<dbReference type="SMART" id="SM01008">
    <property type="entry name" value="Ald_Xan_dh_C"/>
    <property type="match status" value="1"/>
</dbReference>
<dbReference type="GO" id="GO:0005506">
    <property type="term" value="F:iron ion binding"/>
    <property type="evidence" value="ECO:0007669"/>
    <property type="project" value="InterPro"/>
</dbReference>
<gene>
    <name evidence="5" type="ORF">GCM10007147_31650</name>
</gene>
<dbReference type="GO" id="GO:0016491">
    <property type="term" value="F:oxidoreductase activity"/>
    <property type="evidence" value="ECO:0007669"/>
    <property type="project" value="UniProtKB-KW"/>
</dbReference>
<dbReference type="InterPro" id="IPR000674">
    <property type="entry name" value="Ald_Oxase/Xan_DH_a/b"/>
</dbReference>
<dbReference type="InterPro" id="IPR036856">
    <property type="entry name" value="Ald_Oxase/Xan_DH_a/b_sf"/>
</dbReference>
<dbReference type="Pfam" id="PF02738">
    <property type="entry name" value="MoCoBD_1"/>
    <property type="match status" value="1"/>
</dbReference>
<evidence type="ECO:0000313" key="6">
    <source>
        <dbReference type="Proteomes" id="UP000654947"/>
    </source>
</evidence>
<dbReference type="PANTHER" id="PTHR11908">
    <property type="entry name" value="XANTHINE DEHYDROGENASE"/>
    <property type="match status" value="1"/>
</dbReference>
<comment type="caution">
    <text evidence="5">The sequence shown here is derived from an EMBL/GenBank/DDBJ whole genome shotgun (WGS) entry which is preliminary data.</text>
</comment>
<dbReference type="Gene3D" id="3.90.1170.50">
    <property type="entry name" value="Aldehyde oxidase/xanthine dehydrogenase, a/b hammerhead"/>
    <property type="match status" value="1"/>
</dbReference>
<reference evidence="5 6" key="1">
    <citation type="journal article" date="2014" name="Int. J. Syst. Evol. Microbiol.">
        <title>Complete genome sequence of Corynebacterium casei LMG S-19264T (=DSM 44701T), isolated from a smear-ripened cheese.</title>
        <authorList>
            <consortium name="US DOE Joint Genome Institute (JGI-PGF)"/>
            <person name="Walter F."/>
            <person name="Albersmeier A."/>
            <person name="Kalinowski J."/>
            <person name="Ruckert C."/>
        </authorList>
    </citation>
    <scope>NUCLEOTIDE SEQUENCE [LARGE SCALE GENOMIC DNA]</scope>
    <source>
        <strain evidence="5 6">KCTC 19473</strain>
    </source>
</reference>
<name>A0A919CJB2_9ACTN</name>
<protein>
    <submittedName>
        <fullName evidence="5">Xanthine dehydrogenase</fullName>
    </submittedName>
</protein>